<dbReference type="PROSITE" id="PS00041">
    <property type="entry name" value="HTH_ARAC_FAMILY_1"/>
    <property type="match status" value="1"/>
</dbReference>
<dbReference type="InterPro" id="IPR032783">
    <property type="entry name" value="AraC_lig"/>
</dbReference>
<evidence type="ECO:0000259" key="4">
    <source>
        <dbReference type="PROSITE" id="PS01124"/>
    </source>
</evidence>
<keyword evidence="1" id="KW-0805">Transcription regulation</keyword>
<proteinExistence type="predicted"/>
<keyword evidence="6" id="KW-1185">Reference proteome</keyword>
<dbReference type="Gene3D" id="1.10.10.60">
    <property type="entry name" value="Homeodomain-like"/>
    <property type="match status" value="2"/>
</dbReference>
<evidence type="ECO:0000256" key="1">
    <source>
        <dbReference type="ARBA" id="ARBA00023015"/>
    </source>
</evidence>
<accession>A0ABV4EA57</accession>
<dbReference type="SUPFAM" id="SSF46689">
    <property type="entry name" value="Homeodomain-like"/>
    <property type="match status" value="2"/>
</dbReference>
<dbReference type="PANTHER" id="PTHR46796">
    <property type="entry name" value="HTH-TYPE TRANSCRIPTIONAL ACTIVATOR RHAS-RELATED"/>
    <property type="match status" value="1"/>
</dbReference>
<dbReference type="InterPro" id="IPR009057">
    <property type="entry name" value="Homeodomain-like_sf"/>
</dbReference>
<dbReference type="Pfam" id="PF12852">
    <property type="entry name" value="Cupin_6"/>
    <property type="match status" value="1"/>
</dbReference>
<dbReference type="InterPro" id="IPR018060">
    <property type="entry name" value="HTH_AraC"/>
</dbReference>
<dbReference type="Pfam" id="PF12833">
    <property type="entry name" value="HTH_18"/>
    <property type="match status" value="1"/>
</dbReference>
<evidence type="ECO:0000313" key="6">
    <source>
        <dbReference type="Proteomes" id="UP001565243"/>
    </source>
</evidence>
<keyword evidence="2" id="KW-0238">DNA-binding</keyword>
<gene>
    <name evidence="5" type="ORF">AB6T85_14940</name>
</gene>
<dbReference type="RefSeq" id="WP_369896003.1">
    <property type="nucleotide sequence ID" value="NZ_JBGFFX010000009.1"/>
</dbReference>
<comment type="caution">
    <text evidence="5">The sequence shown here is derived from an EMBL/GenBank/DDBJ whole genome shotgun (WGS) entry which is preliminary data.</text>
</comment>
<protein>
    <submittedName>
        <fullName evidence="5">AraC family transcriptional regulator</fullName>
    </submittedName>
</protein>
<keyword evidence="3" id="KW-0804">Transcription</keyword>
<dbReference type="PANTHER" id="PTHR46796:SF7">
    <property type="entry name" value="ARAC FAMILY TRANSCRIPTIONAL REGULATOR"/>
    <property type="match status" value="1"/>
</dbReference>
<dbReference type="PROSITE" id="PS01124">
    <property type="entry name" value="HTH_ARAC_FAMILY_2"/>
    <property type="match status" value="1"/>
</dbReference>
<dbReference type="Proteomes" id="UP001565243">
    <property type="component" value="Unassembled WGS sequence"/>
</dbReference>
<sequence length="353" mass="38672">MTLIMKISFDGEQPVRLLRNKDNHGSRNKLCLNIPITFEIVPMIADPLSDIISLLTPKTYIAGGFDFGGEWALQFGKHSGLKYFALVSGSAWLAVDDGQDPIKLKAGDCVLLPNGRRFLIAQDLAFEPIGIATIPEEDWNGGIATVNGGGETTMLGGHFGFAGDHVDMLLGSMPAIIRLRDEDDKTGLRWALDRMRQELFGAQPGARLIVQHLAHLMLVQALRLYLDHGLGKDVGWLFALGDKRIAAAIGAIHASPGRRWTLPALAQEAGMSRSKFALRFKSLSGASPIEYLTRWRMMIACHRLTSGTESVSAIAHSLGYESEAAFSTAFRRLNGCSPRRYSLKNPLLTETDK</sequence>
<dbReference type="EMBL" id="JBGFFX010000009">
    <property type="protein sequence ID" value="MEY8771693.1"/>
    <property type="molecule type" value="Genomic_DNA"/>
</dbReference>
<evidence type="ECO:0000256" key="3">
    <source>
        <dbReference type="ARBA" id="ARBA00023163"/>
    </source>
</evidence>
<evidence type="ECO:0000256" key="2">
    <source>
        <dbReference type="ARBA" id="ARBA00023125"/>
    </source>
</evidence>
<feature type="domain" description="HTH araC/xylS-type" evidence="4">
    <location>
        <begin position="246"/>
        <end position="344"/>
    </location>
</feature>
<dbReference type="InterPro" id="IPR018062">
    <property type="entry name" value="HTH_AraC-typ_CS"/>
</dbReference>
<evidence type="ECO:0000313" key="5">
    <source>
        <dbReference type="EMBL" id="MEY8771693.1"/>
    </source>
</evidence>
<dbReference type="InterPro" id="IPR050204">
    <property type="entry name" value="AraC_XylS_family_regulators"/>
</dbReference>
<dbReference type="SMART" id="SM00342">
    <property type="entry name" value="HTH_ARAC"/>
    <property type="match status" value="1"/>
</dbReference>
<name>A0ABV4EA57_9GAMM</name>
<reference evidence="5 6" key="1">
    <citation type="submission" date="2024-07" db="EMBL/GenBank/DDBJ databases">
        <authorList>
            <person name="Hebao G."/>
        </authorList>
    </citation>
    <scope>NUCLEOTIDE SEQUENCE [LARGE SCALE GENOMIC DNA]</scope>
    <source>
        <strain evidence="5 6">ACCC 02193</strain>
    </source>
</reference>
<organism evidence="5 6">
    <name type="scientific">Erwinia aeris</name>
    <dbReference type="NCBI Taxonomy" id="3239803"/>
    <lineage>
        <taxon>Bacteria</taxon>
        <taxon>Pseudomonadati</taxon>
        <taxon>Pseudomonadota</taxon>
        <taxon>Gammaproteobacteria</taxon>
        <taxon>Enterobacterales</taxon>
        <taxon>Erwiniaceae</taxon>
        <taxon>Erwinia</taxon>
    </lineage>
</organism>